<keyword evidence="5" id="KW-0333">Golgi apparatus</keyword>
<dbReference type="Gene3D" id="3.90.550.10">
    <property type="entry name" value="Spore Coat Polysaccharide Biosynthesis Protein SpsA, Chain A"/>
    <property type="match status" value="1"/>
</dbReference>
<evidence type="ECO:0000313" key="6">
    <source>
        <dbReference type="EMBL" id="KAJ8423951.1"/>
    </source>
</evidence>
<dbReference type="Pfam" id="PF01501">
    <property type="entry name" value="Glyco_transf_8"/>
    <property type="match status" value="2"/>
</dbReference>
<dbReference type="GO" id="GO:0000139">
    <property type="term" value="C:Golgi membrane"/>
    <property type="evidence" value="ECO:0007669"/>
    <property type="project" value="UniProtKB-SubCell"/>
</dbReference>
<comment type="similarity">
    <text evidence="2 5">Belongs to the glycosyltransferase 8 family.</text>
</comment>
<sequence>MPVRTEVNLSRSKDPVLVPEATKGRAEEHDDHARFFQKTKANVSSPVGVRKANISSPVGVQKANISMPVTVIQQAKVIDEHEISCELRFGSYCIWHREHKEDMKDYVVKKLKDRLFVARAYFPSIAKLPAHEKLSRELKQNIQDFERILSEATADRDLPPQIEKKLEKMEATIAKAKSVPVDCNNVDKKFRQLVDATEDEANFHTKQSAFLYQLAVQTLPKSLHCLSMRLTVEYFHSSSVDVKDSMTKEYADQDLYHYVVISDNTLASSVVINSTVMHAKESKKLVFHVLTDKQNYYAMKLWFLRNAFKEATVQVLNIEDYQISSLSRPEELHVTYQVGQKLPKMQYTTEYISLFSHSHYHLPEIFKNLDKVVVLDDDILVQQDLSALWSINMGGKVNGAVELCALKSGGGLPEAAASSATLLTFQDQVYALDHKWVQSGLGHDYGLDIQEIRNSAVLHYNGNMKPWLELASDSRNPGDVSRITTLLSF</sequence>
<dbReference type="Proteomes" id="UP001153076">
    <property type="component" value="Unassembled WGS sequence"/>
</dbReference>
<keyword evidence="3 5" id="KW-0328">Glycosyltransferase</keyword>
<comment type="subcellular location">
    <subcellularLocation>
        <location evidence="5">Golgi apparatus membrane</location>
        <topology evidence="5">Single-pass type II membrane protein</topology>
    </subcellularLocation>
</comment>
<dbReference type="PANTHER" id="PTHR32116">
    <property type="entry name" value="GALACTURONOSYLTRANSFERASE 4-RELATED"/>
    <property type="match status" value="1"/>
</dbReference>
<proteinExistence type="inferred from homology"/>
<protein>
    <recommendedName>
        <fullName evidence="5">Hexosyltransferase</fullName>
        <ecNumber evidence="5">2.4.1.-</ecNumber>
    </recommendedName>
</protein>
<gene>
    <name evidence="6" type="ORF">Cgig2_008819</name>
</gene>
<dbReference type="GO" id="GO:0071555">
    <property type="term" value="P:cell wall organization"/>
    <property type="evidence" value="ECO:0007669"/>
    <property type="project" value="UniProtKB-KW"/>
</dbReference>
<comment type="caution">
    <text evidence="6">The sequence shown here is derived from an EMBL/GenBank/DDBJ whole genome shotgun (WGS) entry which is preliminary data.</text>
</comment>
<dbReference type="InterPro" id="IPR002495">
    <property type="entry name" value="Glyco_trans_8"/>
</dbReference>
<dbReference type="EMBL" id="JAKOGI010001816">
    <property type="protein sequence ID" value="KAJ8423951.1"/>
    <property type="molecule type" value="Genomic_DNA"/>
</dbReference>
<dbReference type="PANTHER" id="PTHR32116:SF12">
    <property type="entry name" value="GALACTURONOSYLTRANSFERASE 7-RELATED"/>
    <property type="match status" value="1"/>
</dbReference>
<keyword evidence="7" id="KW-1185">Reference proteome</keyword>
<keyword evidence="5" id="KW-0961">Cell wall biogenesis/degradation</keyword>
<evidence type="ECO:0000256" key="5">
    <source>
        <dbReference type="RuleBase" id="RU362027"/>
    </source>
</evidence>
<evidence type="ECO:0000256" key="1">
    <source>
        <dbReference type="ARBA" id="ARBA00004877"/>
    </source>
</evidence>
<dbReference type="SUPFAM" id="SSF53448">
    <property type="entry name" value="Nucleotide-diphospho-sugar transferases"/>
    <property type="match status" value="1"/>
</dbReference>
<dbReference type="InterPro" id="IPR029993">
    <property type="entry name" value="GAUT"/>
</dbReference>
<accession>A0A9Q1JKS4</accession>
<evidence type="ECO:0000256" key="2">
    <source>
        <dbReference type="ARBA" id="ARBA00006351"/>
    </source>
</evidence>
<dbReference type="OrthoDB" id="411524at2759"/>
<name>A0A9Q1JKS4_9CARY</name>
<comment type="pathway">
    <text evidence="1 5">Glycan metabolism; pectin biosynthesis.</text>
</comment>
<dbReference type="EC" id="2.4.1.-" evidence="5"/>
<evidence type="ECO:0000256" key="3">
    <source>
        <dbReference type="ARBA" id="ARBA00022676"/>
    </source>
</evidence>
<evidence type="ECO:0000313" key="7">
    <source>
        <dbReference type="Proteomes" id="UP001153076"/>
    </source>
</evidence>
<dbReference type="GO" id="GO:0047262">
    <property type="term" value="F:polygalacturonate 4-alpha-galacturonosyltransferase activity"/>
    <property type="evidence" value="ECO:0007669"/>
    <property type="project" value="InterPro"/>
</dbReference>
<keyword evidence="4" id="KW-0808">Transferase</keyword>
<reference evidence="6" key="1">
    <citation type="submission" date="2022-04" db="EMBL/GenBank/DDBJ databases">
        <title>Carnegiea gigantea Genome sequencing and assembly v2.</title>
        <authorList>
            <person name="Copetti D."/>
            <person name="Sanderson M.J."/>
            <person name="Burquez A."/>
            <person name="Wojciechowski M.F."/>
        </authorList>
    </citation>
    <scope>NUCLEOTIDE SEQUENCE</scope>
    <source>
        <strain evidence="6">SGP5-SGP5p</strain>
        <tissue evidence="6">Aerial part</tissue>
    </source>
</reference>
<evidence type="ECO:0000256" key="4">
    <source>
        <dbReference type="ARBA" id="ARBA00022679"/>
    </source>
</evidence>
<dbReference type="AlphaFoldDB" id="A0A9Q1JKS4"/>
<dbReference type="Pfam" id="PF25557">
    <property type="entry name" value="GAUT_1"/>
    <property type="match status" value="1"/>
</dbReference>
<dbReference type="InterPro" id="IPR029044">
    <property type="entry name" value="Nucleotide-diphossugar_trans"/>
</dbReference>
<organism evidence="6 7">
    <name type="scientific">Carnegiea gigantea</name>
    <dbReference type="NCBI Taxonomy" id="171969"/>
    <lineage>
        <taxon>Eukaryota</taxon>
        <taxon>Viridiplantae</taxon>
        <taxon>Streptophyta</taxon>
        <taxon>Embryophyta</taxon>
        <taxon>Tracheophyta</taxon>
        <taxon>Spermatophyta</taxon>
        <taxon>Magnoliopsida</taxon>
        <taxon>eudicotyledons</taxon>
        <taxon>Gunneridae</taxon>
        <taxon>Pentapetalae</taxon>
        <taxon>Caryophyllales</taxon>
        <taxon>Cactineae</taxon>
        <taxon>Cactaceae</taxon>
        <taxon>Cactoideae</taxon>
        <taxon>Echinocereeae</taxon>
        <taxon>Carnegiea</taxon>
    </lineage>
</organism>